<accession>A0AAV4DK22</accession>
<feature type="signal peptide" evidence="2">
    <location>
        <begin position="1"/>
        <end position="21"/>
    </location>
</feature>
<feature type="region of interest" description="Disordered" evidence="1">
    <location>
        <begin position="30"/>
        <end position="66"/>
    </location>
</feature>
<evidence type="ECO:0000313" key="3">
    <source>
        <dbReference type="EMBL" id="GFO44392.1"/>
    </source>
</evidence>
<evidence type="ECO:0000256" key="1">
    <source>
        <dbReference type="SAM" id="MobiDB-lite"/>
    </source>
</evidence>
<reference evidence="3 4" key="1">
    <citation type="journal article" date="2021" name="Elife">
        <title>Chloroplast acquisition without the gene transfer in kleptoplastic sea slugs, Plakobranchus ocellatus.</title>
        <authorList>
            <person name="Maeda T."/>
            <person name="Takahashi S."/>
            <person name="Yoshida T."/>
            <person name="Shimamura S."/>
            <person name="Takaki Y."/>
            <person name="Nagai Y."/>
            <person name="Toyoda A."/>
            <person name="Suzuki Y."/>
            <person name="Arimoto A."/>
            <person name="Ishii H."/>
            <person name="Satoh N."/>
            <person name="Nishiyama T."/>
            <person name="Hasebe M."/>
            <person name="Maruyama T."/>
            <person name="Minagawa J."/>
            <person name="Obokata J."/>
            <person name="Shigenobu S."/>
        </authorList>
    </citation>
    <scope>NUCLEOTIDE SEQUENCE [LARGE SCALE GENOMIC DNA]</scope>
</reference>
<keyword evidence="2" id="KW-0732">Signal</keyword>
<comment type="caution">
    <text evidence="3">The sequence shown here is derived from an EMBL/GenBank/DDBJ whole genome shotgun (WGS) entry which is preliminary data.</text>
</comment>
<evidence type="ECO:0008006" key="5">
    <source>
        <dbReference type="Google" id="ProtNLM"/>
    </source>
</evidence>
<sequence>MVSVAVSFLHLLIHRLSRCRGLQHVTEATIPRSAPPMSSANSKAPPTLSLPEPPRASTKARQSVEMTTCGRAAPSRYLLIMTRRHSISSHFWLHDFCPTGPHIRDVLPSGHWM</sequence>
<dbReference type="EMBL" id="BLXT01007956">
    <property type="protein sequence ID" value="GFO44392.1"/>
    <property type="molecule type" value="Genomic_DNA"/>
</dbReference>
<dbReference type="Proteomes" id="UP000735302">
    <property type="component" value="Unassembled WGS sequence"/>
</dbReference>
<evidence type="ECO:0000256" key="2">
    <source>
        <dbReference type="SAM" id="SignalP"/>
    </source>
</evidence>
<dbReference type="AlphaFoldDB" id="A0AAV4DK22"/>
<keyword evidence="4" id="KW-1185">Reference proteome</keyword>
<organism evidence="3 4">
    <name type="scientific">Plakobranchus ocellatus</name>
    <dbReference type="NCBI Taxonomy" id="259542"/>
    <lineage>
        <taxon>Eukaryota</taxon>
        <taxon>Metazoa</taxon>
        <taxon>Spiralia</taxon>
        <taxon>Lophotrochozoa</taxon>
        <taxon>Mollusca</taxon>
        <taxon>Gastropoda</taxon>
        <taxon>Heterobranchia</taxon>
        <taxon>Euthyneura</taxon>
        <taxon>Panpulmonata</taxon>
        <taxon>Sacoglossa</taxon>
        <taxon>Placobranchoidea</taxon>
        <taxon>Plakobranchidae</taxon>
        <taxon>Plakobranchus</taxon>
    </lineage>
</organism>
<name>A0AAV4DK22_9GAST</name>
<feature type="chain" id="PRO_5043506513" description="Secreted protein" evidence="2">
    <location>
        <begin position="22"/>
        <end position="113"/>
    </location>
</feature>
<evidence type="ECO:0000313" key="4">
    <source>
        <dbReference type="Proteomes" id="UP000735302"/>
    </source>
</evidence>
<proteinExistence type="predicted"/>
<gene>
    <name evidence="3" type="ORF">PoB_007089700</name>
</gene>
<protein>
    <recommendedName>
        <fullName evidence="5">Secreted protein</fullName>
    </recommendedName>
</protein>